<dbReference type="HOGENOM" id="CLU_811411_0_0_1"/>
<accession>U1HV43</accession>
<protein>
    <submittedName>
        <fullName evidence="2">Uncharacterized protein</fullName>
    </submittedName>
</protein>
<name>U1HV43_ENDPU</name>
<evidence type="ECO:0000313" key="3">
    <source>
        <dbReference type="Proteomes" id="UP000019373"/>
    </source>
</evidence>
<feature type="region of interest" description="Disordered" evidence="1">
    <location>
        <begin position="323"/>
        <end position="342"/>
    </location>
</feature>
<proteinExistence type="predicted"/>
<dbReference type="EMBL" id="KE720972">
    <property type="protein sequence ID" value="ERF73199.1"/>
    <property type="molecule type" value="Genomic_DNA"/>
</dbReference>
<evidence type="ECO:0000256" key="1">
    <source>
        <dbReference type="SAM" id="MobiDB-lite"/>
    </source>
</evidence>
<dbReference type="GeneID" id="19238088"/>
<reference evidence="3" key="1">
    <citation type="journal article" date="2014" name="BMC Genomics">
        <title>Genome characteristics reveal the impact of lichenization on lichen-forming fungus Endocarpon pusillum Hedwig (Verrucariales, Ascomycota).</title>
        <authorList>
            <person name="Wang Y.-Y."/>
            <person name="Liu B."/>
            <person name="Zhang X.-Y."/>
            <person name="Zhou Q.-M."/>
            <person name="Zhang T."/>
            <person name="Li H."/>
            <person name="Yu Y.-F."/>
            <person name="Zhang X.-L."/>
            <person name="Hao X.-Y."/>
            <person name="Wang M."/>
            <person name="Wang L."/>
            <person name="Wei J.-C."/>
        </authorList>
    </citation>
    <scope>NUCLEOTIDE SEQUENCE [LARGE SCALE GENOMIC DNA]</scope>
    <source>
        <strain evidence="3">Z07020 / HMAS-L-300199</strain>
    </source>
</reference>
<gene>
    <name evidence="2" type="ORF">EPUS_03040</name>
</gene>
<organism evidence="2 3">
    <name type="scientific">Endocarpon pusillum (strain Z07020 / HMAS-L-300199)</name>
    <name type="common">Lichen-forming fungus</name>
    <dbReference type="NCBI Taxonomy" id="1263415"/>
    <lineage>
        <taxon>Eukaryota</taxon>
        <taxon>Fungi</taxon>
        <taxon>Dikarya</taxon>
        <taxon>Ascomycota</taxon>
        <taxon>Pezizomycotina</taxon>
        <taxon>Eurotiomycetes</taxon>
        <taxon>Chaetothyriomycetidae</taxon>
        <taxon>Verrucariales</taxon>
        <taxon>Verrucariaceae</taxon>
        <taxon>Endocarpon</taxon>
    </lineage>
</organism>
<keyword evidence="3" id="KW-1185">Reference proteome</keyword>
<sequence length="342" mass="38761">MKLLLKCLLSHPYSKEEPNSLNFSTFRALFPKFITKELDLRSNPLAEIARDAAGNFTSASEEIRGTATEVGSDDEEEIIDLDYVDPQWEYYGEDPTPKFRGQVSCLAEAEETGQGFHKWVRALHLARELVEDGIDLYVLAEIADSQRMMGNKEAYADMHSTAANKLGVDGKRRRSDSSEGPEPIRPQRIDIESILYLPPEPRFPASPYIHQRIFSEGPSAWLQNDDTGTVHLPDGERLWPGKPFYGDFHIPKIPWTEDDVNGWLEVRDDVSMDEPIVETTVTNGADYMQGSTTHKARFPFTNGPEYCIEASNDFPSHAYIDEEEANVDPTDGEYVPREWKPE</sequence>
<dbReference type="AlphaFoldDB" id="U1HV43"/>
<dbReference type="RefSeq" id="XP_007801173.1">
    <property type="nucleotide sequence ID" value="XM_007802982.1"/>
</dbReference>
<evidence type="ECO:0000313" key="2">
    <source>
        <dbReference type="EMBL" id="ERF73199.1"/>
    </source>
</evidence>
<dbReference type="Proteomes" id="UP000019373">
    <property type="component" value="Unassembled WGS sequence"/>
</dbReference>